<dbReference type="InterPro" id="IPR011044">
    <property type="entry name" value="Quino_amine_DH_bsu"/>
</dbReference>
<proteinExistence type="predicted"/>
<dbReference type="OrthoDB" id="3723263at2"/>
<dbReference type="InterPro" id="IPR015943">
    <property type="entry name" value="WD40/YVTN_repeat-like_dom_sf"/>
</dbReference>
<evidence type="ECO:0008006" key="3">
    <source>
        <dbReference type="Google" id="ProtNLM"/>
    </source>
</evidence>
<gene>
    <name evidence="1" type="ORF">EII34_04260</name>
</gene>
<dbReference type="EMBL" id="RQZG01000003">
    <property type="protein sequence ID" value="RRD06331.1"/>
    <property type="molecule type" value="Genomic_DNA"/>
</dbReference>
<comment type="caution">
    <text evidence="1">The sequence shown here is derived from an EMBL/GenBank/DDBJ whole genome shotgun (WGS) entry which is preliminary data.</text>
</comment>
<reference evidence="1 2" key="1">
    <citation type="submission" date="2018-11" db="EMBL/GenBank/DDBJ databases">
        <title>Genomes From Bacteria Associated with the Canine Oral Cavity: a Test Case for Automated Genome-Based Taxonomic Assignment.</title>
        <authorList>
            <person name="Coil D.A."/>
            <person name="Jospin G."/>
            <person name="Darling A.E."/>
            <person name="Wallis C."/>
            <person name="Davis I.J."/>
            <person name="Harris S."/>
            <person name="Eisen J.A."/>
            <person name="Holcombe L.J."/>
            <person name="O'Flynn C."/>
        </authorList>
    </citation>
    <scope>NUCLEOTIDE SEQUENCE [LARGE SCALE GENOMIC DNA]</scope>
    <source>
        <strain evidence="1 2">OH887_COT-365</strain>
    </source>
</reference>
<dbReference type="Proteomes" id="UP000280819">
    <property type="component" value="Unassembled WGS sequence"/>
</dbReference>
<protein>
    <recommendedName>
        <fullName evidence="3">WD40 repeat domain-containing protein</fullName>
    </recommendedName>
</protein>
<name>A0A3P1TA83_9ACTN</name>
<sequence length="269" mass="28691">MLWDVAAERLLPDSLLGAGSRLTVFRNDDSLIDVVGAFVVHVDQAGGTARHFGTGHALFEPPCSGVTAITSVACSSIGKYVATAGLDGHVGIFDWASATRLTWVKVSSDERAMVHGFILDKLVVSHDGATLLLTMDGTEAFRFDHTPHRPLVAGDTLLVSNPDGGWDRIDPATGEELTHLASEMPHWDTLTPDGATLFTSPQDPVGTSLEPRPFRFTDVTTGESRELSLTIQTGGTVLLPDSRLLATTMEGVTVLDQTTGQQQGHFTTA</sequence>
<dbReference type="Gene3D" id="2.130.10.10">
    <property type="entry name" value="YVTN repeat-like/Quinoprotein amine dehydrogenase"/>
    <property type="match status" value="1"/>
</dbReference>
<evidence type="ECO:0000313" key="1">
    <source>
        <dbReference type="EMBL" id="RRD06331.1"/>
    </source>
</evidence>
<dbReference type="SUPFAM" id="SSF50969">
    <property type="entry name" value="YVTN repeat-like/Quinoprotein amine dehydrogenase"/>
    <property type="match status" value="1"/>
</dbReference>
<organism evidence="1 2">
    <name type="scientific">Arachnia propionica</name>
    <dbReference type="NCBI Taxonomy" id="1750"/>
    <lineage>
        <taxon>Bacteria</taxon>
        <taxon>Bacillati</taxon>
        <taxon>Actinomycetota</taxon>
        <taxon>Actinomycetes</taxon>
        <taxon>Propionibacteriales</taxon>
        <taxon>Propionibacteriaceae</taxon>
        <taxon>Arachnia</taxon>
    </lineage>
</organism>
<accession>A0A3P1TA83</accession>
<evidence type="ECO:0000313" key="2">
    <source>
        <dbReference type="Proteomes" id="UP000280819"/>
    </source>
</evidence>
<dbReference type="AlphaFoldDB" id="A0A3P1TA83"/>